<dbReference type="InterPro" id="IPR029057">
    <property type="entry name" value="PRTase-like"/>
</dbReference>
<keyword evidence="2" id="KW-0808">Transferase</keyword>
<comment type="similarity">
    <text evidence="1">Belongs to the ComF/GntX family.</text>
</comment>
<gene>
    <name evidence="2" type="ORF">CGZ75_14270</name>
</gene>
<dbReference type="Proteomes" id="UP000215145">
    <property type="component" value="Unassembled WGS sequence"/>
</dbReference>
<dbReference type="Gene3D" id="3.40.50.2020">
    <property type="match status" value="1"/>
</dbReference>
<evidence type="ECO:0000313" key="2">
    <source>
        <dbReference type="EMBL" id="OXM14137.1"/>
    </source>
</evidence>
<accession>A0A229NW88</accession>
<dbReference type="EMBL" id="NMUQ01000002">
    <property type="protein sequence ID" value="OXM14137.1"/>
    <property type="molecule type" value="Genomic_DNA"/>
</dbReference>
<name>A0A229NW88_9BACL</name>
<dbReference type="GO" id="GO:0016757">
    <property type="term" value="F:glycosyltransferase activity"/>
    <property type="evidence" value="ECO:0007669"/>
    <property type="project" value="UniProtKB-KW"/>
</dbReference>
<evidence type="ECO:0000256" key="1">
    <source>
        <dbReference type="ARBA" id="ARBA00008007"/>
    </source>
</evidence>
<dbReference type="InterPro" id="IPR051910">
    <property type="entry name" value="ComF/GntX_DNA_util-trans"/>
</dbReference>
<evidence type="ECO:0000313" key="3">
    <source>
        <dbReference type="Proteomes" id="UP000215145"/>
    </source>
</evidence>
<dbReference type="AlphaFoldDB" id="A0A229NW88"/>
<dbReference type="InterPro" id="IPR000836">
    <property type="entry name" value="PRTase_dom"/>
</dbReference>
<proteinExistence type="inferred from homology"/>
<protein>
    <submittedName>
        <fullName evidence="2">Amidophosphoribosyltransferase</fullName>
    </submittedName>
</protein>
<keyword evidence="3" id="KW-1185">Reference proteome</keyword>
<sequence>MLARYKYRGEERLLPWLAAMLQPAYAKLSEELLIGDGLFSIKKNAAPAFDLITSVPVSEQRLLERGFNQAERLAASLAVRIGLPARPLLTRQEERGKMSAKTRKERLETAIGLFTSAPETPEILSIIARRSPVQRRSLRLLLVDDIYTTGGTLDSCAFALQMAAPVPIDIYGLTWARA</sequence>
<keyword evidence="2" id="KW-0328">Glycosyltransferase</keyword>
<dbReference type="SUPFAM" id="SSF53271">
    <property type="entry name" value="PRTase-like"/>
    <property type="match status" value="1"/>
</dbReference>
<dbReference type="PANTHER" id="PTHR47505">
    <property type="entry name" value="DNA UTILIZATION PROTEIN YHGH"/>
    <property type="match status" value="1"/>
</dbReference>
<organism evidence="2 3">
    <name type="scientific">Paenibacillus herberti</name>
    <dbReference type="NCBI Taxonomy" id="1619309"/>
    <lineage>
        <taxon>Bacteria</taxon>
        <taxon>Bacillati</taxon>
        <taxon>Bacillota</taxon>
        <taxon>Bacilli</taxon>
        <taxon>Bacillales</taxon>
        <taxon>Paenibacillaceae</taxon>
        <taxon>Paenibacillus</taxon>
    </lineage>
</organism>
<dbReference type="CDD" id="cd06223">
    <property type="entry name" value="PRTases_typeI"/>
    <property type="match status" value="1"/>
</dbReference>
<comment type="caution">
    <text evidence="2">The sequence shown here is derived from an EMBL/GenBank/DDBJ whole genome shotgun (WGS) entry which is preliminary data.</text>
</comment>
<reference evidence="2 3" key="1">
    <citation type="submission" date="2017-07" db="EMBL/GenBank/DDBJ databases">
        <title>Paenibacillus herberti R33 genome sequencing and assembly.</title>
        <authorList>
            <person name="Su W."/>
        </authorList>
    </citation>
    <scope>NUCLEOTIDE SEQUENCE [LARGE SCALE GENOMIC DNA]</scope>
    <source>
        <strain evidence="2 3">R33</strain>
    </source>
</reference>
<dbReference type="PANTHER" id="PTHR47505:SF1">
    <property type="entry name" value="DNA UTILIZATION PROTEIN YHGH"/>
    <property type="match status" value="1"/>
</dbReference>